<dbReference type="Pfam" id="PF22919">
    <property type="entry name" value="ATP-synt_VA_C"/>
    <property type="match status" value="1"/>
</dbReference>
<evidence type="ECO:0000256" key="15">
    <source>
        <dbReference type="ARBA" id="ARBA00023136"/>
    </source>
</evidence>
<dbReference type="GO" id="GO:0042776">
    <property type="term" value="P:proton motive force-driven mitochondrial ATP synthesis"/>
    <property type="evidence" value="ECO:0007669"/>
    <property type="project" value="TreeGrafter"/>
</dbReference>
<keyword evidence="14" id="KW-0496">Mitochondrion</keyword>
<evidence type="ECO:0000256" key="3">
    <source>
        <dbReference type="ARBA" id="ARBA00008936"/>
    </source>
</evidence>
<dbReference type="FunFam" id="1.10.1140.10:FF:000001">
    <property type="entry name" value="ATP synthase subunit beta"/>
    <property type="match status" value="1"/>
</dbReference>
<dbReference type="Gene3D" id="3.40.50.300">
    <property type="entry name" value="P-loop containing nucleotide triphosphate hydrolases"/>
    <property type="match status" value="3"/>
</dbReference>
<evidence type="ECO:0000256" key="17">
    <source>
        <dbReference type="ARBA" id="ARBA00023310"/>
    </source>
</evidence>
<evidence type="ECO:0000313" key="22">
    <source>
        <dbReference type="EMBL" id="KAF2573363.1"/>
    </source>
</evidence>
<dbReference type="FunFam" id="2.40.10.170:FF:000006">
    <property type="entry name" value="ATP synthase subunit beta"/>
    <property type="match status" value="2"/>
</dbReference>
<evidence type="ECO:0000256" key="4">
    <source>
        <dbReference type="ARBA" id="ARBA00011648"/>
    </source>
</evidence>
<evidence type="ECO:0000256" key="11">
    <source>
        <dbReference type="ARBA" id="ARBA00022946"/>
    </source>
</evidence>
<feature type="domain" description="AAA+ ATPase" evidence="21">
    <location>
        <begin position="222"/>
        <end position="451"/>
    </location>
</feature>
<feature type="domain" description="AAA+ ATPase" evidence="21">
    <location>
        <begin position="499"/>
        <end position="824"/>
    </location>
</feature>
<dbReference type="CDD" id="cd18115">
    <property type="entry name" value="ATP-synt_F1_beta_N"/>
    <property type="match status" value="2"/>
</dbReference>
<sequence>MASRRVLSTLLRSSSSRSAARFATRNPRIPSPSPARCVSPFGDLLGRVAEYSTASPAAPSSPPPAKDEAKKKTYDYGGKGAIGKVCQVIGAIVDVRFEDQEGLPPIMTSLEVQDHPTRLVLEVSHHLGQNVVRTIAMDGTEGLVRGRRVLNTGAPITVPVGRATLGRIMNVLGEPIDERGEIKTEHYLPIHRDAPALVDLATGQEILATGIKVVDLLAPYQRGGKIGLFGGAGVGKTVLIMELINNVAKAHGGFSVFAGVGERTREGNDLYREMIESGVIKLGEKQSESKCALVSAARFATRNPRIPSPSPARCVSPFGDLLGRVAEYSTASPAAPSSPPPAKDEAKKKTYDYGGKGAIGKVCQVIGAIVDVRFEDQEGLPPIMTSLEVQDHPTRLVLEVSHHLGQNVVRTIAMDGTEGLVRGRRVLNTGAPITVPVGRATLGRIMNVLGEPIDERGEIKTEHYLPIHRDAPALVDLATGQEILATGIKVVDLLAPYQRGGKIGLFGGAGVGKTVLIMELINNVAKAHGGFSVFAGVGERTREGNDLYREMIESGVIKLGEKQSESKCALVYGQMNEPPGARARVGLTGLTVAEYFRDAEGQDVLLFIDNIFRFTQSESKCALVYGQMNEPPGARARVGLTGLTVAEYFRDAEGQDVLLFIDNIFRFTQANSEVSALLGRIPSAVGYQPTLASDLGALQERITTTKKGSITSVQAIYVPADDLTDPAPATTFAHLDATTVLSRQISELGIYPAVDPLDSTSRMLSPHILGEEHYNTARGVQKVLQNYKNLQDIIAILGMDELSEDDKLTVARARKIQRFLSQPFHVAEIFTGAPGKYVDLKENINSFQGLLDGKYDDLPEQSFYMVGGIDEVVAKAEKISKEAAA</sequence>
<evidence type="ECO:0000256" key="14">
    <source>
        <dbReference type="ARBA" id="ARBA00023128"/>
    </source>
</evidence>
<dbReference type="InterPro" id="IPR020971">
    <property type="entry name" value="ATP_synth_F1_beta_su"/>
</dbReference>
<feature type="region of interest" description="Disordered" evidence="20">
    <location>
        <begin position="52"/>
        <end position="72"/>
    </location>
</feature>
<keyword evidence="11" id="KW-0809">Transit peptide</keyword>
<evidence type="ECO:0000256" key="10">
    <source>
        <dbReference type="ARBA" id="ARBA00022840"/>
    </source>
</evidence>
<dbReference type="PANTHER" id="PTHR15184:SF80">
    <property type="entry name" value="ATP SYNTHASE SUBUNIT BETA-1, MITOCHONDRIAL-RELATED"/>
    <property type="match status" value="1"/>
</dbReference>
<organism evidence="22">
    <name type="scientific">Brassica cretica</name>
    <name type="common">Mustard</name>
    <dbReference type="NCBI Taxonomy" id="69181"/>
    <lineage>
        <taxon>Eukaryota</taxon>
        <taxon>Viridiplantae</taxon>
        <taxon>Streptophyta</taxon>
        <taxon>Embryophyta</taxon>
        <taxon>Tracheophyta</taxon>
        <taxon>Spermatophyta</taxon>
        <taxon>Magnoliopsida</taxon>
        <taxon>eudicotyledons</taxon>
        <taxon>Gunneridae</taxon>
        <taxon>Pentapetalae</taxon>
        <taxon>rosids</taxon>
        <taxon>malvids</taxon>
        <taxon>Brassicales</taxon>
        <taxon>Brassicaceae</taxon>
        <taxon>Brassiceae</taxon>
        <taxon>Brassica</taxon>
    </lineage>
</organism>
<evidence type="ECO:0000256" key="12">
    <source>
        <dbReference type="ARBA" id="ARBA00022967"/>
    </source>
</evidence>
<dbReference type="EC" id="7.1.2.2" evidence="19"/>
<dbReference type="InterPro" id="IPR020003">
    <property type="entry name" value="ATPase_a/bsu_AS"/>
</dbReference>
<dbReference type="SUPFAM" id="SSF47917">
    <property type="entry name" value="C-terminal domain of alpha and beta subunits of F1 ATP synthase"/>
    <property type="match status" value="1"/>
</dbReference>
<evidence type="ECO:0000256" key="19">
    <source>
        <dbReference type="RuleBase" id="RU003553"/>
    </source>
</evidence>
<dbReference type="EMBL" id="QGKY02001015">
    <property type="protein sequence ID" value="KAF2573363.1"/>
    <property type="molecule type" value="Genomic_DNA"/>
</dbReference>
<dbReference type="HAMAP" id="MF_01347">
    <property type="entry name" value="ATP_synth_beta_bact"/>
    <property type="match status" value="1"/>
</dbReference>
<dbReference type="Pfam" id="PF02874">
    <property type="entry name" value="ATP-synt_ab_N"/>
    <property type="match status" value="2"/>
</dbReference>
<comment type="similarity">
    <text evidence="3">Belongs to the ATPase alpha/beta chains family.</text>
</comment>
<dbReference type="GO" id="GO:0046933">
    <property type="term" value="F:proton-transporting ATP synthase activity, rotational mechanism"/>
    <property type="evidence" value="ECO:0007669"/>
    <property type="project" value="InterPro"/>
</dbReference>
<feature type="compositionally biased region" description="Low complexity" evidence="20">
    <location>
        <begin position="1"/>
        <end position="25"/>
    </location>
</feature>
<evidence type="ECO:0000256" key="5">
    <source>
        <dbReference type="ARBA" id="ARBA00022448"/>
    </source>
</evidence>
<evidence type="ECO:0000256" key="1">
    <source>
        <dbReference type="ARBA" id="ARBA00003086"/>
    </source>
</evidence>
<evidence type="ECO:0000256" key="8">
    <source>
        <dbReference type="ARBA" id="ARBA00022781"/>
    </source>
</evidence>
<feature type="region of interest" description="Disordered" evidence="20">
    <location>
        <begin position="329"/>
        <end position="349"/>
    </location>
</feature>
<dbReference type="Pfam" id="PF00006">
    <property type="entry name" value="ATP-synt_ab"/>
    <property type="match status" value="3"/>
</dbReference>
<dbReference type="InterPro" id="IPR036121">
    <property type="entry name" value="ATPase_F1/V1/A1_a/bsu_N_sf"/>
</dbReference>
<dbReference type="InterPro" id="IPR050053">
    <property type="entry name" value="ATPase_alpha/beta_chains"/>
</dbReference>
<dbReference type="SMART" id="SM00382">
    <property type="entry name" value="AAA"/>
    <property type="match status" value="2"/>
</dbReference>
<dbReference type="CDD" id="cd18110">
    <property type="entry name" value="ATP-synt_F1_beta_C"/>
    <property type="match status" value="1"/>
</dbReference>
<dbReference type="InterPro" id="IPR042079">
    <property type="entry name" value="ATP_synt_F1_beta_sf"/>
</dbReference>
<dbReference type="SUPFAM" id="SSF50615">
    <property type="entry name" value="N-terminal domain of alpha and beta subunits of F1 ATP synthase"/>
    <property type="match status" value="2"/>
</dbReference>
<comment type="function">
    <text evidence="1">Mitochondrial membrane ATP synthase (F(1)F(0) ATP synthase or Complex V) produces ATP from ADP in the presence of a proton gradient across the membrane which is generated by electron transport complexes of the respiratory chain. F-type ATPases consist of two structural domains, F(1) - containing the extramembraneous catalytic core, and F(0) - containing the membrane proton channel, linked together by a central stalk and a peripheral stalk. During catalysis, ATP synthesis in the catalytic domain of F(1) is coupled via a rotary mechanism of the central stalk subunits to proton translocation. Subunits alpha and beta form the catalytic core in F(1). Rotation of the central stalk against the surrounding alpha(3)beta(3) subunits leads to hydrolysis of ATP in three separate catalytic sites on the beta subunits.</text>
</comment>
<dbReference type="InterPro" id="IPR055190">
    <property type="entry name" value="ATP-synt_VA_C"/>
</dbReference>
<keyword evidence="10 19" id="KW-0067">ATP-binding</keyword>
<keyword evidence="12" id="KW-1278">Translocase</keyword>
<keyword evidence="6" id="KW-0597">Phosphoprotein</keyword>
<keyword evidence="15" id="KW-0472">Membrane</keyword>
<keyword evidence="8" id="KW-0375">Hydrogen ion transport</keyword>
<evidence type="ECO:0000256" key="20">
    <source>
        <dbReference type="SAM" id="MobiDB-lite"/>
    </source>
</evidence>
<dbReference type="NCBIfam" id="TIGR01039">
    <property type="entry name" value="atpD"/>
    <property type="match status" value="1"/>
</dbReference>
<keyword evidence="7 19" id="KW-0547">Nucleotide-binding</keyword>
<evidence type="ECO:0000259" key="21">
    <source>
        <dbReference type="SMART" id="SM00382"/>
    </source>
</evidence>
<comment type="caution">
    <text evidence="22">The sequence shown here is derived from an EMBL/GenBank/DDBJ whole genome shotgun (WGS) entry which is preliminary data.</text>
</comment>
<comment type="catalytic activity">
    <reaction evidence="18 19">
        <text>ATP + H2O + 4 H(+)(in) = ADP + phosphate + 5 H(+)(out)</text>
        <dbReference type="Rhea" id="RHEA:57720"/>
        <dbReference type="ChEBI" id="CHEBI:15377"/>
        <dbReference type="ChEBI" id="CHEBI:15378"/>
        <dbReference type="ChEBI" id="CHEBI:30616"/>
        <dbReference type="ChEBI" id="CHEBI:43474"/>
        <dbReference type="ChEBI" id="CHEBI:456216"/>
        <dbReference type="EC" id="7.1.2.2"/>
    </reaction>
</comment>
<dbReference type="SUPFAM" id="SSF52540">
    <property type="entry name" value="P-loop containing nucleoside triphosphate hydrolases"/>
    <property type="match status" value="3"/>
</dbReference>
<dbReference type="Gene3D" id="1.10.1140.10">
    <property type="entry name" value="Bovine Mitochondrial F1-atpase, Atp Synthase Beta Chain, Chain D, domain 3"/>
    <property type="match status" value="1"/>
</dbReference>
<dbReference type="InterPro" id="IPR004100">
    <property type="entry name" value="ATPase_F1/V1/A1_a/bsu_N"/>
</dbReference>
<comment type="subunit">
    <text evidence="4">F-type ATPases have 2 components, CF(1) - the catalytic core - and CF(0) - the membrane proton channel. CF(1) has five subunits: alpha(3), beta(3), gamma(1), delta(1), epsilon(1). CF(0) has three main subunits: a, b and c.</text>
</comment>
<dbReference type="GO" id="GO:0016887">
    <property type="term" value="F:ATP hydrolysis activity"/>
    <property type="evidence" value="ECO:0007669"/>
    <property type="project" value="InterPro"/>
</dbReference>
<dbReference type="AlphaFoldDB" id="A0A8S9IVA5"/>
<evidence type="ECO:0000256" key="7">
    <source>
        <dbReference type="ARBA" id="ARBA00022741"/>
    </source>
</evidence>
<comment type="subcellular location">
    <subcellularLocation>
        <location evidence="2">Mitochondrion inner membrane</location>
    </subcellularLocation>
</comment>
<dbReference type="PROSITE" id="PS00152">
    <property type="entry name" value="ATPASE_ALPHA_BETA"/>
    <property type="match status" value="1"/>
</dbReference>
<dbReference type="Gene3D" id="1.10.10.910">
    <property type="entry name" value="ATP synthase, F1 beta subunit"/>
    <property type="match status" value="1"/>
</dbReference>
<dbReference type="InterPro" id="IPR000194">
    <property type="entry name" value="ATPase_F1/V1/A1_a/bsu_nucl-bd"/>
</dbReference>
<comment type="function">
    <text evidence="19">Produces ATP from ADP in the presence of a proton gradient across the membrane.</text>
</comment>
<dbReference type="GO" id="GO:0005743">
    <property type="term" value="C:mitochondrial inner membrane"/>
    <property type="evidence" value="ECO:0007669"/>
    <property type="project" value="UniProtKB-SubCell"/>
</dbReference>
<dbReference type="InterPro" id="IPR027417">
    <property type="entry name" value="P-loop_NTPase"/>
</dbReference>
<feature type="region of interest" description="Disordered" evidence="20">
    <location>
        <begin position="1"/>
        <end position="35"/>
    </location>
</feature>
<evidence type="ECO:0000256" key="6">
    <source>
        <dbReference type="ARBA" id="ARBA00022553"/>
    </source>
</evidence>
<gene>
    <name evidence="22" type="ORF">F2Q70_00006432</name>
</gene>
<evidence type="ECO:0000256" key="13">
    <source>
        <dbReference type="ARBA" id="ARBA00023065"/>
    </source>
</evidence>
<evidence type="ECO:0000256" key="18">
    <source>
        <dbReference type="ARBA" id="ARBA00048383"/>
    </source>
</evidence>
<keyword evidence="5" id="KW-0813">Transport</keyword>
<evidence type="ECO:0000256" key="16">
    <source>
        <dbReference type="ARBA" id="ARBA00023196"/>
    </source>
</evidence>
<proteinExistence type="inferred from homology"/>
<keyword evidence="17 19" id="KW-0066">ATP synthesis</keyword>
<keyword evidence="16 19" id="KW-0139">CF(1)</keyword>
<dbReference type="Pfam" id="PF11421">
    <property type="entry name" value="Synthase_beta"/>
    <property type="match status" value="2"/>
</dbReference>
<protein>
    <recommendedName>
        <fullName evidence="19">ATP synthase subunit beta</fullName>
        <ecNumber evidence="19">7.1.2.2</ecNumber>
    </recommendedName>
</protein>
<dbReference type="Gene3D" id="2.40.10.170">
    <property type="match status" value="2"/>
</dbReference>
<dbReference type="GO" id="GO:0005524">
    <property type="term" value="F:ATP binding"/>
    <property type="evidence" value="ECO:0007669"/>
    <property type="project" value="UniProtKB-KW"/>
</dbReference>
<evidence type="ECO:0000256" key="9">
    <source>
        <dbReference type="ARBA" id="ARBA00022792"/>
    </source>
</evidence>
<dbReference type="GO" id="GO:0045259">
    <property type="term" value="C:proton-transporting ATP synthase complex"/>
    <property type="evidence" value="ECO:0007669"/>
    <property type="project" value="UniProtKB-KW"/>
</dbReference>
<dbReference type="CDD" id="cd01133">
    <property type="entry name" value="F1-ATPase_beta_CD"/>
    <property type="match status" value="1"/>
</dbReference>
<comment type="subunit">
    <text evidence="19">F-type ATPases have 2 components, CF(1) - the catalytic core - and CF(0) - the membrane proton channel. CF(1) and CF(0) have multiple subunits.</text>
</comment>
<dbReference type="PANTHER" id="PTHR15184">
    <property type="entry name" value="ATP SYNTHASE"/>
    <property type="match status" value="1"/>
</dbReference>
<name>A0A8S9IVA5_BRACR</name>
<dbReference type="InterPro" id="IPR024034">
    <property type="entry name" value="ATPase_F1/V1_b/a_C"/>
</dbReference>
<dbReference type="InterPro" id="IPR003593">
    <property type="entry name" value="AAA+_ATPase"/>
</dbReference>
<dbReference type="InterPro" id="IPR005722">
    <property type="entry name" value="ATP_synth_F1_bsu"/>
</dbReference>
<accession>A0A8S9IVA5</accession>
<keyword evidence="13" id="KW-0406">Ion transport</keyword>
<keyword evidence="9" id="KW-0999">Mitochondrion inner membrane</keyword>
<reference evidence="22" key="1">
    <citation type="submission" date="2019-12" db="EMBL/GenBank/DDBJ databases">
        <title>Genome sequencing and annotation of Brassica cretica.</title>
        <authorList>
            <person name="Studholme D.J."/>
            <person name="Sarris P.F."/>
        </authorList>
    </citation>
    <scope>NUCLEOTIDE SEQUENCE</scope>
    <source>
        <strain evidence="22">PFS-102/07</strain>
        <tissue evidence="22">Leaf</tissue>
    </source>
</reference>
<evidence type="ECO:0000256" key="2">
    <source>
        <dbReference type="ARBA" id="ARBA00004273"/>
    </source>
</evidence>